<evidence type="ECO:0000313" key="1">
    <source>
        <dbReference type="EMBL" id="ALA46636.1"/>
    </source>
</evidence>
<sequence length="52" mass="6259">MLVRYYDELHEVERIDFSDNTVLLNPRKDGERPFWIDVADVDWRDSGIEVSF</sequence>
<proteinExistence type="predicted"/>
<dbReference type="Proteomes" id="UP000203939">
    <property type="component" value="Segment"/>
</dbReference>
<dbReference type="KEGG" id="vg:26638556"/>
<evidence type="ECO:0000313" key="2">
    <source>
        <dbReference type="Proteomes" id="UP000203939"/>
    </source>
</evidence>
<organism evidence="1 2">
    <name type="scientific">Bacillus phage Eyuki</name>
    <dbReference type="NCBI Taxonomy" id="1690431"/>
    <lineage>
        <taxon>Viruses</taxon>
        <taxon>Duplodnaviria</taxon>
        <taxon>Heunggongvirae</taxon>
        <taxon>Uroviricota</taxon>
        <taxon>Caudoviricetes</taxon>
        <taxon>Herelleviridae</taxon>
        <taxon>Bastillevirinae</taxon>
        <taxon>Wphvirus</taxon>
        <taxon>Wphvirus megatron</taxon>
    </lineage>
</organism>
<dbReference type="EMBL" id="KT207918">
    <property type="protein sequence ID" value="ALA46636.1"/>
    <property type="molecule type" value="Genomic_DNA"/>
</dbReference>
<accession>A0A0K2FLD7</accession>
<gene>
    <name evidence="1" type="ORF">EYUKI_183</name>
</gene>
<name>A0A0K2FLD7_9CAUD</name>
<reference evidence="1 2" key="1">
    <citation type="journal article" date="2015" name="Genome Announc.">
        <title>Genome Sequences of Two Bacillus cereus Group Bacteriophages, Eyuki and AvesoBmore.</title>
        <authorList>
            <person name="Erill I."/>
            <person name="Caruso S.M."/>
        </authorList>
    </citation>
    <scope>NUCLEOTIDE SEQUENCE [LARGE SCALE GENOMIC DNA]</scope>
</reference>
<dbReference type="RefSeq" id="YP_009212123.1">
    <property type="nucleotide sequence ID" value="NC_028944.1"/>
</dbReference>
<protein>
    <submittedName>
        <fullName evidence="1">Uncharacterized protein</fullName>
    </submittedName>
</protein>